<sequence>MDEKSSSLRVAAERQMRRPAPTPEQPQAKRQRTDLPDHAEIGRYAYQAVNLLEQGTLGLLVTCDMKREKTATAEVDGLLQELAKDSSITGTPAFAGSLEEADGHQQSSVAANLASGPTTLLRAKVDCRGLALLLWPAAAAQQLRNQLPNIPAAAATATANTNQHQEASAPAGTTSMSVAQAPAAGADASDAGATATVLKPSSKQRSSDSTNDPAAQGQLSDKSSIIPVPAAAASAPASAPASMPGGPAAPALEPSPLAQRNSAPEDEARVHGAVAQAKHAGSAEQQQPSAAATTAACEPPAPSAQVIATEPSALPSVTGESASAANINPDAQHSPSAGEIAMLGLPVKLVQQLLNGVEGGQFSRPKSCQRVDLPASCRTTWHLQCKMRGPENQAGNKGTAGAGAGVESRSLCIPLLAAAMEDAFRAAEVTVQVNLRDPKVVLFAEAIPSSSRLFCGMAMVPHLMLDTVTSRGPILRHLSRKG</sequence>
<dbReference type="Proteomes" id="UP001438707">
    <property type="component" value="Unassembled WGS sequence"/>
</dbReference>
<evidence type="ECO:0000256" key="1">
    <source>
        <dbReference type="SAM" id="MobiDB-lite"/>
    </source>
</evidence>
<dbReference type="EMBL" id="JALJOS010000012">
    <property type="protein sequence ID" value="KAK9832197.1"/>
    <property type="molecule type" value="Genomic_DNA"/>
</dbReference>
<feature type="region of interest" description="Disordered" evidence="1">
    <location>
        <begin position="1"/>
        <end position="36"/>
    </location>
</feature>
<feature type="region of interest" description="Disordered" evidence="1">
    <location>
        <begin position="156"/>
        <end position="222"/>
    </location>
</feature>
<gene>
    <name evidence="2" type="ORF">WJX74_002593</name>
</gene>
<dbReference type="AlphaFoldDB" id="A0AAW1REY1"/>
<reference evidence="2 3" key="1">
    <citation type="journal article" date="2024" name="Nat. Commun.">
        <title>Phylogenomics reveals the evolutionary origins of lichenization in chlorophyte algae.</title>
        <authorList>
            <person name="Puginier C."/>
            <person name="Libourel C."/>
            <person name="Otte J."/>
            <person name="Skaloud P."/>
            <person name="Haon M."/>
            <person name="Grisel S."/>
            <person name="Petersen M."/>
            <person name="Berrin J.G."/>
            <person name="Delaux P.M."/>
            <person name="Dal Grande F."/>
            <person name="Keller J."/>
        </authorList>
    </citation>
    <scope>NUCLEOTIDE SEQUENCE [LARGE SCALE GENOMIC DNA]</scope>
    <source>
        <strain evidence="2 3">SAG 2145</strain>
    </source>
</reference>
<feature type="compositionally biased region" description="Low complexity" evidence="1">
    <location>
        <begin position="236"/>
        <end position="258"/>
    </location>
</feature>
<comment type="caution">
    <text evidence="2">The sequence shown here is derived from an EMBL/GenBank/DDBJ whole genome shotgun (WGS) entry which is preliminary data.</text>
</comment>
<feature type="compositionally biased region" description="Polar residues" evidence="1">
    <location>
        <begin position="163"/>
        <end position="176"/>
    </location>
</feature>
<feature type="compositionally biased region" description="Low complexity" evidence="1">
    <location>
        <begin position="282"/>
        <end position="298"/>
    </location>
</feature>
<feature type="region of interest" description="Disordered" evidence="1">
    <location>
        <begin position="236"/>
        <end position="302"/>
    </location>
</feature>
<evidence type="ECO:0000313" key="3">
    <source>
        <dbReference type="Proteomes" id="UP001438707"/>
    </source>
</evidence>
<name>A0AAW1REY1_9CHLO</name>
<protein>
    <submittedName>
        <fullName evidence="2">Uncharacterized protein</fullName>
    </submittedName>
</protein>
<feature type="compositionally biased region" description="Low complexity" evidence="1">
    <location>
        <begin position="177"/>
        <end position="197"/>
    </location>
</feature>
<organism evidence="2 3">
    <name type="scientific">Apatococcus lobatus</name>
    <dbReference type="NCBI Taxonomy" id="904363"/>
    <lineage>
        <taxon>Eukaryota</taxon>
        <taxon>Viridiplantae</taxon>
        <taxon>Chlorophyta</taxon>
        <taxon>core chlorophytes</taxon>
        <taxon>Trebouxiophyceae</taxon>
        <taxon>Chlorellales</taxon>
        <taxon>Chlorellaceae</taxon>
        <taxon>Apatococcus</taxon>
    </lineage>
</organism>
<accession>A0AAW1REY1</accession>
<feature type="compositionally biased region" description="Polar residues" evidence="1">
    <location>
        <begin position="199"/>
        <end position="222"/>
    </location>
</feature>
<keyword evidence="3" id="KW-1185">Reference proteome</keyword>
<proteinExistence type="predicted"/>
<feature type="compositionally biased region" description="Basic and acidic residues" evidence="1">
    <location>
        <begin position="1"/>
        <end position="16"/>
    </location>
</feature>
<evidence type="ECO:0000313" key="2">
    <source>
        <dbReference type="EMBL" id="KAK9832197.1"/>
    </source>
</evidence>